<evidence type="ECO:0000256" key="6">
    <source>
        <dbReference type="SAM" id="Phobius"/>
    </source>
</evidence>
<comment type="caution">
    <text evidence="7">The sequence shown here is derived from an EMBL/GenBank/DDBJ whole genome shotgun (WGS) entry which is preliminary data.</text>
</comment>
<sequence>MLRLLSILSFNIIIILVIIMSLKVVFSILWLSLALLFLHEFYSYNNNKIGVALSSSNGHRKTLASHYDFTPFDRRRQQHSPEVPGEARGREVDPRYGVDKRLVPSGPNPLHN</sequence>
<keyword evidence="8" id="KW-1185">Reference proteome</keyword>
<dbReference type="PANTHER" id="PTHR34359:SF28">
    <property type="entry name" value="CLAVATA3_ESR (CLE)-RELATED PROTEIN 12"/>
    <property type="match status" value="1"/>
</dbReference>
<feature type="transmembrane region" description="Helical" evidence="6">
    <location>
        <begin position="12"/>
        <end position="38"/>
    </location>
</feature>
<evidence type="ECO:0000256" key="2">
    <source>
        <dbReference type="ARBA" id="ARBA00022473"/>
    </source>
</evidence>
<dbReference type="InterPro" id="IPR039618">
    <property type="entry name" value="CLE9-13"/>
</dbReference>
<evidence type="ECO:0000313" key="8">
    <source>
        <dbReference type="Proteomes" id="UP001152523"/>
    </source>
</evidence>
<feature type="compositionally biased region" description="Basic and acidic residues" evidence="5">
    <location>
        <begin position="85"/>
        <end position="102"/>
    </location>
</feature>
<dbReference type="Proteomes" id="UP001152523">
    <property type="component" value="Unassembled WGS sequence"/>
</dbReference>
<keyword evidence="4" id="KW-0379">Hydroxylation</keyword>
<gene>
    <name evidence="7" type="ORF">CEPIT_LOCUS7990</name>
</gene>
<comment type="similarity">
    <text evidence="1">Belongs to the CLV3/ESR signal peptide family.</text>
</comment>
<dbReference type="GO" id="GO:0030154">
    <property type="term" value="P:cell differentiation"/>
    <property type="evidence" value="ECO:0007669"/>
    <property type="project" value="UniProtKB-KW"/>
</dbReference>
<protein>
    <submittedName>
        <fullName evidence="7">Uncharacterized protein</fullName>
    </submittedName>
</protein>
<evidence type="ECO:0000256" key="5">
    <source>
        <dbReference type="SAM" id="MobiDB-lite"/>
    </source>
</evidence>
<keyword evidence="6" id="KW-0812">Transmembrane</keyword>
<accession>A0AAV0CV64</accession>
<organism evidence="7 8">
    <name type="scientific">Cuscuta epithymum</name>
    <dbReference type="NCBI Taxonomy" id="186058"/>
    <lineage>
        <taxon>Eukaryota</taxon>
        <taxon>Viridiplantae</taxon>
        <taxon>Streptophyta</taxon>
        <taxon>Embryophyta</taxon>
        <taxon>Tracheophyta</taxon>
        <taxon>Spermatophyta</taxon>
        <taxon>Magnoliopsida</taxon>
        <taxon>eudicotyledons</taxon>
        <taxon>Gunneridae</taxon>
        <taxon>Pentapetalae</taxon>
        <taxon>asterids</taxon>
        <taxon>lamiids</taxon>
        <taxon>Solanales</taxon>
        <taxon>Convolvulaceae</taxon>
        <taxon>Cuscuteae</taxon>
        <taxon>Cuscuta</taxon>
        <taxon>Cuscuta subgen. Cuscuta</taxon>
    </lineage>
</organism>
<reference evidence="7" key="1">
    <citation type="submission" date="2022-07" db="EMBL/GenBank/DDBJ databases">
        <authorList>
            <person name="Macas J."/>
            <person name="Novak P."/>
            <person name="Neumann P."/>
        </authorList>
    </citation>
    <scope>NUCLEOTIDE SEQUENCE</scope>
</reference>
<evidence type="ECO:0000256" key="4">
    <source>
        <dbReference type="ARBA" id="ARBA00023278"/>
    </source>
</evidence>
<evidence type="ECO:0000256" key="1">
    <source>
        <dbReference type="ARBA" id="ARBA00005416"/>
    </source>
</evidence>
<keyword evidence="6" id="KW-1133">Transmembrane helix</keyword>
<dbReference type="AlphaFoldDB" id="A0AAV0CV64"/>
<feature type="region of interest" description="Disordered" evidence="5">
    <location>
        <begin position="69"/>
        <end position="112"/>
    </location>
</feature>
<keyword evidence="2" id="KW-0217">Developmental protein</keyword>
<keyword evidence="3" id="KW-0221">Differentiation</keyword>
<name>A0AAV0CV64_9ASTE</name>
<dbReference type="EMBL" id="CAMAPF010000037">
    <property type="protein sequence ID" value="CAH9082117.1"/>
    <property type="molecule type" value="Genomic_DNA"/>
</dbReference>
<proteinExistence type="inferred from homology"/>
<evidence type="ECO:0000256" key="3">
    <source>
        <dbReference type="ARBA" id="ARBA00022782"/>
    </source>
</evidence>
<evidence type="ECO:0000313" key="7">
    <source>
        <dbReference type="EMBL" id="CAH9082117.1"/>
    </source>
</evidence>
<dbReference type="PANTHER" id="PTHR34359">
    <property type="entry name" value="CLAVATA3/ESR (CLE)-RELATED PROTEIN 10"/>
    <property type="match status" value="1"/>
</dbReference>
<keyword evidence="6" id="KW-0472">Membrane</keyword>